<protein>
    <submittedName>
        <fullName evidence="1">Shikimate dehydrogenase</fullName>
    </submittedName>
</protein>
<organism evidence="1 2">
    <name type="scientific">Auraticoccus cholistanensis</name>
    <dbReference type="NCBI Taxonomy" id="2656650"/>
    <lineage>
        <taxon>Bacteria</taxon>
        <taxon>Bacillati</taxon>
        <taxon>Actinomycetota</taxon>
        <taxon>Actinomycetes</taxon>
        <taxon>Propionibacteriales</taxon>
        <taxon>Propionibacteriaceae</taxon>
        <taxon>Auraticoccus</taxon>
    </lineage>
</organism>
<gene>
    <name evidence="1" type="ORF">GC722_00785</name>
</gene>
<dbReference type="InterPro" id="IPR022893">
    <property type="entry name" value="Shikimate_DH_fam"/>
</dbReference>
<proteinExistence type="predicted"/>
<dbReference type="PANTHER" id="PTHR21089">
    <property type="entry name" value="SHIKIMATE DEHYDROGENASE"/>
    <property type="match status" value="1"/>
</dbReference>
<dbReference type="GO" id="GO:0009423">
    <property type="term" value="P:chorismate biosynthetic process"/>
    <property type="evidence" value="ECO:0007669"/>
    <property type="project" value="TreeGrafter"/>
</dbReference>
<dbReference type="GO" id="GO:0004764">
    <property type="term" value="F:shikimate 3-dehydrogenase (NADP+) activity"/>
    <property type="evidence" value="ECO:0007669"/>
    <property type="project" value="InterPro"/>
</dbReference>
<dbReference type="SUPFAM" id="SSF51735">
    <property type="entry name" value="NAD(P)-binding Rossmann-fold domains"/>
    <property type="match status" value="1"/>
</dbReference>
<dbReference type="EMBL" id="WPCU01000002">
    <property type="protein sequence ID" value="MVA74577.1"/>
    <property type="molecule type" value="Genomic_DNA"/>
</dbReference>
<dbReference type="InterPro" id="IPR036291">
    <property type="entry name" value="NAD(P)-bd_dom_sf"/>
</dbReference>
<keyword evidence="2" id="KW-1185">Reference proteome</keyword>
<reference evidence="1 2" key="1">
    <citation type="submission" date="2019-12" db="EMBL/GenBank/DDBJ databases">
        <title>Auraticoccus cholistani sp. nov., an actinomycete isolated from soil of Cholistan desert.</title>
        <authorList>
            <person name="Cheema M.T."/>
        </authorList>
    </citation>
    <scope>NUCLEOTIDE SEQUENCE [LARGE SCALE GENOMIC DNA]</scope>
    <source>
        <strain evidence="1 2">F435</strain>
    </source>
</reference>
<evidence type="ECO:0000313" key="2">
    <source>
        <dbReference type="Proteomes" id="UP000435304"/>
    </source>
</evidence>
<name>A0A6A9UTQ9_9ACTN</name>
<comment type="caution">
    <text evidence="1">The sequence shown here is derived from an EMBL/GenBank/DDBJ whole genome shotgun (WGS) entry which is preliminary data.</text>
</comment>
<dbReference type="Gene3D" id="3.40.50.10860">
    <property type="entry name" value="Leucine Dehydrogenase, chain A, domain 1"/>
    <property type="match status" value="1"/>
</dbReference>
<dbReference type="Proteomes" id="UP000435304">
    <property type="component" value="Unassembled WGS sequence"/>
</dbReference>
<dbReference type="Gene3D" id="3.40.50.720">
    <property type="entry name" value="NAD(P)-binding Rossmann-like Domain"/>
    <property type="match status" value="1"/>
</dbReference>
<sequence>MGFVGVTTGSSSIMAVFPVWAELLDLPTRRLVGYDLPLDAGPERYRALVDEIAADPAHRGALVTTHKMNLWAAAHDRFAEADAFARAAGEVSAITKRDDRLVAHALDPVTAGLALEELIGPEHFSPGAEAVVLGAGGAGLALAWNLLHRADRPRRIVVTDTSAERLAHLTGVLGPRAGATELHTALVGDADEPARLVASAAPGSLVVNATGLGKDRPGSPLPDDAVFPERAVVWEFNYRGGLDFLHQARAQQSARSLTVADGWRYFVHGWSQVVARVFDLTLTEELVDRLAEAAEPYRQ</sequence>
<dbReference type="GO" id="GO:0019632">
    <property type="term" value="P:shikimate metabolic process"/>
    <property type="evidence" value="ECO:0007669"/>
    <property type="project" value="TreeGrafter"/>
</dbReference>
<dbReference type="AlphaFoldDB" id="A0A6A9UTQ9"/>
<evidence type="ECO:0000313" key="1">
    <source>
        <dbReference type="EMBL" id="MVA74577.1"/>
    </source>
</evidence>
<dbReference type="PANTHER" id="PTHR21089:SF1">
    <property type="entry name" value="BIFUNCTIONAL 3-DEHYDROQUINATE DEHYDRATASE_SHIKIMATE DEHYDROGENASE, CHLOROPLASTIC"/>
    <property type="match status" value="1"/>
</dbReference>
<accession>A0A6A9UTQ9</accession>